<feature type="transmembrane region" description="Helical" evidence="8">
    <location>
        <begin position="94"/>
        <end position="113"/>
    </location>
</feature>
<evidence type="ECO:0000256" key="7">
    <source>
        <dbReference type="ARBA" id="ARBA00023136"/>
    </source>
</evidence>
<comment type="caution">
    <text evidence="10">The sequence shown here is derived from an EMBL/GenBank/DDBJ whole genome shotgun (WGS) entry which is preliminary data.</text>
</comment>
<dbReference type="RefSeq" id="WP_060672785.1">
    <property type="nucleotide sequence ID" value="NZ_LIXZ01000008.1"/>
</dbReference>
<feature type="domain" description="Major facilitator superfamily associated" evidence="9">
    <location>
        <begin position="6"/>
        <end position="356"/>
    </location>
</feature>
<evidence type="ECO:0000256" key="3">
    <source>
        <dbReference type="ARBA" id="ARBA00022475"/>
    </source>
</evidence>
<comment type="subcellular location">
    <subcellularLocation>
        <location evidence="1">Cell inner membrane</location>
        <topology evidence="1">Multi-pass membrane protein</topology>
    </subcellularLocation>
</comment>
<evidence type="ECO:0000256" key="4">
    <source>
        <dbReference type="ARBA" id="ARBA00022519"/>
    </source>
</evidence>
<reference evidence="10 11" key="1">
    <citation type="submission" date="2015-08" db="EMBL/GenBank/DDBJ databases">
        <title>Draft Genome Sequence of Bacillus vietnamensis UCD-SED5.</title>
        <authorList>
            <person name="Lee R.D."/>
            <person name="Jospin G."/>
            <person name="Lang J.M."/>
            <person name="Coil D.A."/>
            <person name="Eisen J.A."/>
        </authorList>
    </citation>
    <scope>NUCLEOTIDE SEQUENCE [LARGE SCALE GENOMIC DNA]</scope>
    <source>
        <strain evidence="10 11">UCD-SED5</strain>
    </source>
</reference>
<dbReference type="GO" id="GO:0030395">
    <property type="term" value="F:lactose binding"/>
    <property type="evidence" value="ECO:0007669"/>
    <property type="project" value="TreeGrafter"/>
</dbReference>
<dbReference type="NCBIfam" id="NF037955">
    <property type="entry name" value="mfs"/>
    <property type="match status" value="1"/>
</dbReference>
<keyword evidence="6 8" id="KW-1133">Transmembrane helix</keyword>
<protein>
    <submittedName>
        <fullName evidence="10">3-phenylpropionic acid transporter</fullName>
    </submittedName>
</protein>
<feature type="transmembrane region" description="Helical" evidence="8">
    <location>
        <begin position="233"/>
        <end position="253"/>
    </location>
</feature>
<keyword evidence="5 8" id="KW-0812">Transmembrane</keyword>
<feature type="transmembrane region" description="Helical" evidence="8">
    <location>
        <begin position="159"/>
        <end position="177"/>
    </location>
</feature>
<feature type="transmembrane region" description="Helical" evidence="8">
    <location>
        <begin position="201"/>
        <end position="221"/>
    </location>
</feature>
<evidence type="ECO:0000256" key="8">
    <source>
        <dbReference type="SAM" id="Phobius"/>
    </source>
</evidence>
<evidence type="ECO:0000256" key="5">
    <source>
        <dbReference type="ARBA" id="ARBA00022692"/>
    </source>
</evidence>
<dbReference type="PANTHER" id="PTHR23522:SF10">
    <property type="entry name" value="3-PHENYLPROPIONIC ACID TRANSPORTER-RELATED"/>
    <property type="match status" value="1"/>
</dbReference>
<feature type="transmembrane region" description="Helical" evidence="8">
    <location>
        <begin position="290"/>
        <end position="313"/>
    </location>
</feature>
<feature type="transmembrane region" description="Helical" evidence="8">
    <location>
        <begin position="7"/>
        <end position="25"/>
    </location>
</feature>
<keyword evidence="2" id="KW-0813">Transport</keyword>
<evidence type="ECO:0000256" key="1">
    <source>
        <dbReference type="ARBA" id="ARBA00004429"/>
    </source>
</evidence>
<feature type="transmembrane region" description="Helical" evidence="8">
    <location>
        <begin position="265"/>
        <end position="284"/>
    </location>
</feature>
<dbReference type="Gene3D" id="1.20.1250.20">
    <property type="entry name" value="MFS general substrate transporter like domains"/>
    <property type="match status" value="2"/>
</dbReference>
<dbReference type="InterPro" id="IPR036259">
    <property type="entry name" value="MFS_trans_sf"/>
</dbReference>
<feature type="transmembrane region" description="Helical" evidence="8">
    <location>
        <begin position="71"/>
        <end position="88"/>
    </location>
</feature>
<proteinExistence type="predicted"/>
<keyword evidence="7 8" id="KW-0472">Membrane</keyword>
<dbReference type="PANTHER" id="PTHR23522">
    <property type="entry name" value="BLL5896 PROTEIN"/>
    <property type="match status" value="1"/>
</dbReference>
<dbReference type="Pfam" id="PF12832">
    <property type="entry name" value="MFS_1_like"/>
    <property type="match status" value="1"/>
</dbReference>
<dbReference type="NCBIfam" id="NF008346">
    <property type="entry name" value="PRK11128.1"/>
    <property type="match status" value="1"/>
</dbReference>
<dbReference type="InterPro" id="IPR024989">
    <property type="entry name" value="MFS_assoc_dom"/>
</dbReference>
<dbReference type="eggNOG" id="COG2814">
    <property type="taxonomic scope" value="Bacteria"/>
</dbReference>
<feature type="transmembrane region" description="Helical" evidence="8">
    <location>
        <begin position="325"/>
        <end position="348"/>
    </location>
</feature>
<sequence length="388" mass="43039">MKKQSWLSLQFFAIFFTWGIFIPYWTAWLVESKDFSISAASTVIAVGMIARSFSSFFVFPKLSQTVSLGRLSRWLVLISGAALLLFLPMDSFGMVIGCMVLFSLVYPMLLPMVESMAAVMMKEDGIDYGRSRSWGSIGYTTALLAVGFLTSIFTEGAVIYLLFGGIVVILLSSLAKLPQSMSGTRGQEKLSYRRLLKSRKFVWAMVIVVLIQGAHASYYNYGVLYLKELDVSAVYIGVILNVAVLSEILFFAFSDRLLKGKSISVMFMIAAGAAVTRWTLLFLFPSTPVFIFTQLFHSLTFGLTHYAFMRLIYEELESKDIPAAQGVYTSLGMGLSTAVLTFIGGFLYDISPGTAFMGMAVVVAPCVVLGGWMYWKYDRGVEGVFSYK</sequence>
<feature type="transmembrane region" description="Helical" evidence="8">
    <location>
        <begin position="354"/>
        <end position="375"/>
    </location>
</feature>
<dbReference type="AlphaFoldDB" id="A0A0N8GGS2"/>
<dbReference type="Proteomes" id="UP000050398">
    <property type="component" value="Unassembled WGS sequence"/>
</dbReference>
<accession>A0A0N8GGS2</accession>
<dbReference type="SUPFAM" id="SSF103473">
    <property type="entry name" value="MFS general substrate transporter"/>
    <property type="match status" value="1"/>
</dbReference>
<dbReference type="EMBL" id="LIXZ01000008">
    <property type="protein sequence ID" value="KPL59290.1"/>
    <property type="molecule type" value="Genomic_DNA"/>
</dbReference>
<dbReference type="PATRIC" id="fig|218284.4.peg.4163"/>
<keyword evidence="4" id="KW-0997">Cell inner membrane</keyword>
<keyword evidence="3" id="KW-1003">Cell membrane</keyword>
<dbReference type="PIRSF" id="PIRSF004925">
    <property type="entry name" value="HcaT"/>
    <property type="match status" value="1"/>
</dbReference>
<dbReference type="GO" id="GO:0015528">
    <property type="term" value="F:lactose:proton symporter activity"/>
    <property type="evidence" value="ECO:0007669"/>
    <property type="project" value="TreeGrafter"/>
</dbReference>
<organism evidence="10 11">
    <name type="scientific">Rossellomorea vietnamensis</name>
    <dbReference type="NCBI Taxonomy" id="218284"/>
    <lineage>
        <taxon>Bacteria</taxon>
        <taxon>Bacillati</taxon>
        <taxon>Bacillota</taxon>
        <taxon>Bacilli</taxon>
        <taxon>Bacillales</taxon>
        <taxon>Bacillaceae</taxon>
        <taxon>Rossellomorea</taxon>
    </lineage>
</organism>
<dbReference type="InterPro" id="IPR026032">
    <property type="entry name" value="HcaT-like"/>
</dbReference>
<evidence type="ECO:0000256" key="2">
    <source>
        <dbReference type="ARBA" id="ARBA00022448"/>
    </source>
</evidence>
<dbReference type="OrthoDB" id="9150135at2"/>
<dbReference type="GO" id="GO:0005886">
    <property type="term" value="C:plasma membrane"/>
    <property type="evidence" value="ECO:0007669"/>
    <property type="project" value="UniProtKB-SubCell"/>
</dbReference>
<name>A0A0N8GGS2_9BACI</name>
<evidence type="ECO:0000313" key="11">
    <source>
        <dbReference type="Proteomes" id="UP000050398"/>
    </source>
</evidence>
<gene>
    <name evidence="10" type="ORF">AM506_12275</name>
</gene>
<feature type="transmembrane region" description="Helical" evidence="8">
    <location>
        <begin position="37"/>
        <end position="59"/>
    </location>
</feature>
<feature type="transmembrane region" description="Helical" evidence="8">
    <location>
        <begin position="134"/>
        <end position="153"/>
    </location>
</feature>
<evidence type="ECO:0000259" key="9">
    <source>
        <dbReference type="Pfam" id="PF12832"/>
    </source>
</evidence>
<evidence type="ECO:0000256" key="6">
    <source>
        <dbReference type="ARBA" id="ARBA00022989"/>
    </source>
</evidence>
<evidence type="ECO:0000313" key="10">
    <source>
        <dbReference type="EMBL" id="KPL59290.1"/>
    </source>
</evidence>